<evidence type="ECO:0000256" key="11">
    <source>
        <dbReference type="RuleBase" id="RU000461"/>
    </source>
</evidence>
<dbReference type="OMA" id="VEIFAHT"/>
<keyword evidence="4 10" id="KW-0349">Heme</keyword>
<evidence type="ECO:0000313" key="12">
    <source>
        <dbReference type="Proteomes" id="UP001652622"/>
    </source>
</evidence>
<dbReference type="InterPro" id="IPR017972">
    <property type="entry name" value="Cyt_P450_CS"/>
</dbReference>
<keyword evidence="12" id="KW-1185">Reference proteome</keyword>
<dbReference type="GO" id="GO:0005737">
    <property type="term" value="C:cytoplasm"/>
    <property type="evidence" value="ECO:0007669"/>
    <property type="project" value="TreeGrafter"/>
</dbReference>
<evidence type="ECO:0000256" key="5">
    <source>
        <dbReference type="ARBA" id="ARBA00022723"/>
    </source>
</evidence>
<accession>A0A6P9AZ80</accession>
<dbReference type="PRINTS" id="PR00463">
    <property type="entry name" value="EP450I"/>
</dbReference>
<dbReference type="InterPro" id="IPR002401">
    <property type="entry name" value="Cyt_P450_E_grp-I"/>
</dbReference>
<dbReference type="InterPro" id="IPR001128">
    <property type="entry name" value="Cyt_P450"/>
</dbReference>
<dbReference type="Pfam" id="PF00067">
    <property type="entry name" value="p450"/>
    <property type="match status" value="1"/>
</dbReference>
<evidence type="ECO:0000256" key="1">
    <source>
        <dbReference type="ARBA" id="ARBA00001971"/>
    </source>
</evidence>
<dbReference type="InterPro" id="IPR036396">
    <property type="entry name" value="Cyt_P450_sf"/>
</dbReference>
<dbReference type="Proteomes" id="UP001652622">
    <property type="component" value="Unplaced"/>
</dbReference>
<keyword evidence="8 11" id="KW-0503">Monooxygenase</keyword>
<evidence type="ECO:0000256" key="2">
    <source>
        <dbReference type="ARBA" id="ARBA00004370"/>
    </source>
</evidence>
<dbReference type="RefSeq" id="XP_034264192.1">
    <property type="nucleotide sequence ID" value="XM_034408301.1"/>
</dbReference>
<evidence type="ECO:0000313" key="13">
    <source>
        <dbReference type="RefSeq" id="XP_034264192.1"/>
    </source>
</evidence>
<dbReference type="GO" id="GO:0006805">
    <property type="term" value="P:xenobiotic metabolic process"/>
    <property type="evidence" value="ECO:0007669"/>
    <property type="project" value="TreeGrafter"/>
</dbReference>
<evidence type="ECO:0000256" key="7">
    <source>
        <dbReference type="ARBA" id="ARBA00023004"/>
    </source>
</evidence>
<dbReference type="KEGG" id="pgut:117660239"/>
<dbReference type="InParanoid" id="A0A6P9AZ80"/>
<protein>
    <submittedName>
        <fullName evidence="13">Cytochrome P450 2J5-like</fullName>
    </submittedName>
</protein>
<evidence type="ECO:0000256" key="4">
    <source>
        <dbReference type="ARBA" id="ARBA00022617"/>
    </source>
</evidence>
<dbReference type="Gene3D" id="1.10.630.10">
    <property type="entry name" value="Cytochrome P450"/>
    <property type="match status" value="1"/>
</dbReference>
<dbReference type="SUPFAM" id="SSF48264">
    <property type="entry name" value="Cytochrome P450"/>
    <property type="match status" value="1"/>
</dbReference>
<feature type="binding site" description="axial binding residue" evidence="10">
    <location>
        <position position="328"/>
    </location>
    <ligand>
        <name>heme</name>
        <dbReference type="ChEBI" id="CHEBI:30413"/>
    </ligand>
    <ligandPart>
        <name>Fe</name>
        <dbReference type="ChEBI" id="CHEBI:18248"/>
    </ligandPart>
</feature>
<evidence type="ECO:0000256" key="6">
    <source>
        <dbReference type="ARBA" id="ARBA00023002"/>
    </source>
</evidence>
<comment type="cofactor">
    <cofactor evidence="1 10">
        <name>heme</name>
        <dbReference type="ChEBI" id="CHEBI:30413"/>
    </cofactor>
</comment>
<name>A0A6P9AZ80_PANGU</name>
<reference evidence="13" key="1">
    <citation type="submission" date="2025-08" db="UniProtKB">
        <authorList>
            <consortium name="RefSeq"/>
        </authorList>
    </citation>
    <scope>IDENTIFICATION</scope>
    <source>
        <tissue evidence="13">Blood</tissue>
    </source>
</reference>
<dbReference type="PRINTS" id="PR00385">
    <property type="entry name" value="P450"/>
</dbReference>
<gene>
    <name evidence="13" type="primary">LOC117660239</name>
</gene>
<dbReference type="FunFam" id="1.10.630.10:FF:000004">
    <property type="entry name" value="cytochrome P450 2D15 isoform X1"/>
    <property type="match status" value="1"/>
</dbReference>
<evidence type="ECO:0000256" key="3">
    <source>
        <dbReference type="ARBA" id="ARBA00010617"/>
    </source>
</evidence>
<keyword evidence="9" id="KW-0472">Membrane</keyword>
<dbReference type="GO" id="GO:0016712">
    <property type="term" value="F:oxidoreductase activity, acting on paired donors, with incorporation or reduction of molecular oxygen, reduced flavin or flavoprotein as one donor, and incorporation of one atom of oxygen"/>
    <property type="evidence" value="ECO:0007669"/>
    <property type="project" value="TreeGrafter"/>
</dbReference>
<comment type="similarity">
    <text evidence="3 11">Belongs to the cytochrome P450 family.</text>
</comment>
<dbReference type="PANTHER" id="PTHR24300">
    <property type="entry name" value="CYTOCHROME P450 508A4-RELATED"/>
    <property type="match status" value="1"/>
</dbReference>
<proteinExistence type="inferred from homology"/>
<keyword evidence="7 10" id="KW-0408">Iron</keyword>
<evidence type="ECO:0000256" key="10">
    <source>
        <dbReference type="PIRSR" id="PIRSR602401-1"/>
    </source>
</evidence>
<keyword evidence="5 10" id="KW-0479">Metal-binding</keyword>
<evidence type="ECO:0000256" key="8">
    <source>
        <dbReference type="ARBA" id="ARBA00023033"/>
    </source>
</evidence>
<dbReference type="GO" id="GO:0006082">
    <property type="term" value="P:organic acid metabolic process"/>
    <property type="evidence" value="ECO:0007669"/>
    <property type="project" value="TreeGrafter"/>
</dbReference>
<keyword evidence="6 11" id="KW-0560">Oxidoreductase</keyword>
<dbReference type="PROSITE" id="PS00086">
    <property type="entry name" value="CYTOCHROME_P450"/>
    <property type="match status" value="1"/>
</dbReference>
<comment type="subcellular location">
    <subcellularLocation>
        <location evidence="2">Membrane</location>
    </subcellularLocation>
</comment>
<organism evidence="12 13">
    <name type="scientific">Pantherophis guttatus</name>
    <name type="common">Corn snake</name>
    <name type="synonym">Elaphe guttata</name>
    <dbReference type="NCBI Taxonomy" id="94885"/>
    <lineage>
        <taxon>Eukaryota</taxon>
        <taxon>Metazoa</taxon>
        <taxon>Chordata</taxon>
        <taxon>Craniata</taxon>
        <taxon>Vertebrata</taxon>
        <taxon>Euteleostomi</taxon>
        <taxon>Lepidosauria</taxon>
        <taxon>Squamata</taxon>
        <taxon>Bifurcata</taxon>
        <taxon>Unidentata</taxon>
        <taxon>Episquamata</taxon>
        <taxon>Toxicofera</taxon>
        <taxon>Serpentes</taxon>
        <taxon>Colubroidea</taxon>
        <taxon>Colubridae</taxon>
        <taxon>Colubrinae</taxon>
        <taxon>Pantherophis</taxon>
    </lineage>
</organism>
<dbReference type="GO" id="GO:0005506">
    <property type="term" value="F:iron ion binding"/>
    <property type="evidence" value="ECO:0007669"/>
    <property type="project" value="InterPro"/>
</dbReference>
<dbReference type="AlphaFoldDB" id="A0A6P9AZ80"/>
<evidence type="ECO:0000256" key="9">
    <source>
        <dbReference type="ARBA" id="ARBA00023136"/>
    </source>
</evidence>
<dbReference type="GeneID" id="117660239"/>
<dbReference type="InterPro" id="IPR050182">
    <property type="entry name" value="Cytochrome_P450_fam2"/>
</dbReference>
<sequence>MASGIVSSNGHTWKQQRHIGNVCLRLLGTGEKNIEHQIEDLAKQLVEIFAHTKGQPFDPSLPLINSVANVMCSLSFGHQFDLEDKNFQKLVEEANVIEKRSGGFFHLMFEAVPWLMKRLPGPHQKVLNAAEFILSFARQQIEKHRQHYSLHEPEDFIDYYLLEMEKSKNDSNSTYNEENLACCLLDLFIAGTNTTISSLNWALLTLVNHPEIQEKVHKEIEDVFGSSGSISYRDRKALPYTNAVIHEILRAKYNILIALPRQSTKNMRMGNFHIPKGTIILPDLRSVLLDPEEWETPEEFNPNHFLDKDGNFRFREAFLPFGVGRRICLAEKLARFEIFIFLINLLRAFRFQLPEGMKEIDETPVASMVLHPQPYKICAVPHCASL</sequence>
<dbReference type="PANTHER" id="PTHR24300:SF134">
    <property type="entry name" value="CYTOCHROME P450, FAMILY 2, SUBFAMILY AB, POLYPEPTIDE 2-RELATED"/>
    <property type="match status" value="1"/>
</dbReference>
<dbReference type="GO" id="GO:0016020">
    <property type="term" value="C:membrane"/>
    <property type="evidence" value="ECO:0007669"/>
    <property type="project" value="UniProtKB-SubCell"/>
</dbReference>
<dbReference type="GO" id="GO:0020037">
    <property type="term" value="F:heme binding"/>
    <property type="evidence" value="ECO:0007669"/>
    <property type="project" value="InterPro"/>
</dbReference>